<accession>A0A9X2Z0P0</accession>
<protein>
    <submittedName>
        <fullName evidence="1">Uncharacterized protein</fullName>
    </submittedName>
</protein>
<dbReference type="AlphaFoldDB" id="A0A9X2Z0P0"/>
<sequence>MGMIQCVKHGLSGIAINIENSICEKINKNQELFSSNLSVVKVYLYDGEEYLYNLNYIITNETKKKYNLKSVYKIHNEEDEKQLKDLDSLVGVICNKCLNDYQFINKIKNIINEYKKRD</sequence>
<proteinExistence type="predicted"/>
<evidence type="ECO:0000313" key="1">
    <source>
        <dbReference type="EMBL" id="MCV9933723.1"/>
    </source>
</evidence>
<dbReference type="EMBL" id="JAOZEV010000013">
    <property type="protein sequence ID" value="MCV9933723.1"/>
    <property type="molecule type" value="Genomic_DNA"/>
</dbReference>
<name>A0A9X2Z0P0_9FLAO</name>
<comment type="caution">
    <text evidence="1">The sequence shown here is derived from an EMBL/GenBank/DDBJ whole genome shotgun (WGS) entry which is preliminary data.</text>
</comment>
<reference evidence="1" key="1">
    <citation type="submission" date="2022-10" db="EMBL/GenBank/DDBJ databases">
        <title>Two novel species of Flavobacterium.</title>
        <authorList>
            <person name="Liu Q."/>
            <person name="Xin Y.-H."/>
        </authorList>
    </citation>
    <scope>NUCLEOTIDE SEQUENCE</scope>
    <source>
        <strain evidence="1">LS1R47</strain>
    </source>
</reference>
<dbReference type="RefSeq" id="WP_264287928.1">
    <property type="nucleotide sequence ID" value="NZ_JAOZEV010000013.1"/>
</dbReference>
<gene>
    <name evidence="1" type="ORF">OIU80_15675</name>
</gene>
<keyword evidence="2" id="KW-1185">Reference proteome</keyword>
<dbReference type="Proteomes" id="UP001151133">
    <property type="component" value="Unassembled WGS sequence"/>
</dbReference>
<evidence type="ECO:0000313" key="2">
    <source>
        <dbReference type="Proteomes" id="UP001151133"/>
    </source>
</evidence>
<organism evidence="1 2">
    <name type="scientific">Flavobacterium frigoritolerans</name>
    <dbReference type="NCBI Taxonomy" id="2987686"/>
    <lineage>
        <taxon>Bacteria</taxon>
        <taxon>Pseudomonadati</taxon>
        <taxon>Bacteroidota</taxon>
        <taxon>Flavobacteriia</taxon>
        <taxon>Flavobacteriales</taxon>
        <taxon>Flavobacteriaceae</taxon>
        <taxon>Flavobacterium</taxon>
    </lineage>
</organism>